<dbReference type="PROSITE" id="PS50181">
    <property type="entry name" value="FBOX"/>
    <property type="match status" value="1"/>
</dbReference>
<proteinExistence type="predicted"/>
<feature type="domain" description="F-box" evidence="1">
    <location>
        <begin position="8"/>
        <end position="54"/>
    </location>
</feature>
<protein>
    <recommendedName>
        <fullName evidence="1">F-box domain-containing protein</fullName>
    </recommendedName>
</protein>
<dbReference type="InterPro" id="IPR001810">
    <property type="entry name" value="F-box_dom"/>
</dbReference>
<gene>
    <name evidence="2" type="ORF">Sylvanvirus11_23</name>
</gene>
<evidence type="ECO:0000259" key="1">
    <source>
        <dbReference type="PROSITE" id="PS50181"/>
    </source>
</evidence>
<dbReference type="EMBL" id="MK072517">
    <property type="protein sequence ID" value="AYV86860.1"/>
    <property type="molecule type" value="Genomic_DNA"/>
</dbReference>
<reference evidence="2" key="1">
    <citation type="submission" date="2018-10" db="EMBL/GenBank/DDBJ databases">
        <title>Hidden diversity of soil giant viruses.</title>
        <authorList>
            <person name="Schulz F."/>
            <person name="Alteio L."/>
            <person name="Goudeau D."/>
            <person name="Ryan E.M."/>
            <person name="Malmstrom R.R."/>
            <person name="Blanchard J."/>
            <person name="Woyke T."/>
        </authorList>
    </citation>
    <scope>NUCLEOTIDE SEQUENCE</scope>
    <source>
        <strain evidence="2">SYV1</strain>
    </source>
</reference>
<dbReference type="Pfam" id="PF00646">
    <property type="entry name" value="F-box"/>
    <property type="match status" value="1"/>
</dbReference>
<evidence type="ECO:0000313" key="2">
    <source>
        <dbReference type="EMBL" id="AYV86860.1"/>
    </source>
</evidence>
<accession>A0A3G5AI57</accession>
<sequence length="398" mass="46846">MSYSNNEFTSHIHLPQRMWIRILQQLEFQEITHVGKTCRHLQTLSRYSEIWKDVLVNLYPFSSPGSSKLLMKLQKYIQETKQLKVLKPLLFGVVTFSTITTFYDSFHLKLFSNVRQLSICQLGPIESRVLVDWLPSLSMLENLSCKRLQFDKDTFSLLWTHGLSRRLQKVKISELRVPFMFEPTQQMLYDIFQFVKDLSIQMKYLKDPRTDGFIFVHSIPHFSFNLQSLEIESCPKSIENDMFERFLFDFSHMDRRYPCLTRLNLEFSSHISNIAFQTLKDIGTSKYPIPITLSSLRIAYYDAGNSNSINIPHFMEFYNVGGNNEPYKPYMDPCHEHQKDCIIQLLVNLSQLGQSIVVSLVFEKSMLYKLLNDENASEFVHRFKVSHLPFTYDIEFGR</sequence>
<organism evidence="2">
    <name type="scientific">Sylvanvirus sp</name>
    <dbReference type="NCBI Taxonomy" id="2487774"/>
    <lineage>
        <taxon>Viruses</taxon>
    </lineage>
</organism>
<dbReference type="Gene3D" id="3.80.10.10">
    <property type="entry name" value="Ribonuclease Inhibitor"/>
    <property type="match status" value="1"/>
</dbReference>
<name>A0A3G5AI57_9VIRU</name>
<dbReference type="InterPro" id="IPR036047">
    <property type="entry name" value="F-box-like_dom_sf"/>
</dbReference>
<dbReference type="SUPFAM" id="SSF81383">
    <property type="entry name" value="F-box domain"/>
    <property type="match status" value="1"/>
</dbReference>
<dbReference type="InterPro" id="IPR032675">
    <property type="entry name" value="LRR_dom_sf"/>
</dbReference>
<dbReference type="SMART" id="SM00256">
    <property type="entry name" value="FBOX"/>
    <property type="match status" value="1"/>
</dbReference>